<dbReference type="AlphaFoldDB" id="A0A4S4AQX5"/>
<sequence>MPTIQASEFKAKCLALMDAVAATGEAWVITKNGRPVAELRPFSGGRVPSPLGLHPSLEIHGDILAPIDDEDWKALA</sequence>
<dbReference type="RefSeq" id="WP_136384507.1">
    <property type="nucleotide sequence ID" value="NZ_SSOD01000005.1"/>
</dbReference>
<dbReference type="OrthoDB" id="9800503at2"/>
<dbReference type="EMBL" id="SSOD01000005">
    <property type="protein sequence ID" value="THF62144.1"/>
    <property type="molecule type" value="Genomic_DNA"/>
</dbReference>
<gene>
    <name evidence="3" type="ORF">E6O51_08295</name>
</gene>
<comment type="similarity">
    <text evidence="1 2">Belongs to the phD/YefM antitoxin family.</text>
</comment>
<dbReference type="NCBIfam" id="TIGR01552">
    <property type="entry name" value="phd_fam"/>
    <property type="match status" value="1"/>
</dbReference>
<dbReference type="InterPro" id="IPR006442">
    <property type="entry name" value="Antitoxin_Phd/YefM"/>
</dbReference>
<dbReference type="InterPro" id="IPR036165">
    <property type="entry name" value="YefM-like_sf"/>
</dbReference>
<organism evidence="3 4">
    <name type="scientific">Pseudothauera rhizosphaerae</name>
    <dbReference type="NCBI Taxonomy" id="2565932"/>
    <lineage>
        <taxon>Bacteria</taxon>
        <taxon>Pseudomonadati</taxon>
        <taxon>Pseudomonadota</taxon>
        <taxon>Betaproteobacteria</taxon>
        <taxon>Rhodocyclales</taxon>
        <taxon>Zoogloeaceae</taxon>
        <taxon>Pseudothauera</taxon>
    </lineage>
</organism>
<evidence type="ECO:0000256" key="1">
    <source>
        <dbReference type="ARBA" id="ARBA00009981"/>
    </source>
</evidence>
<dbReference type="Proteomes" id="UP000307956">
    <property type="component" value="Unassembled WGS sequence"/>
</dbReference>
<comment type="caution">
    <text evidence="3">The sequence shown here is derived from an EMBL/GenBank/DDBJ whole genome shotgun (WGS) entry which is preliminary data.</text>
</comment>
<evidence type="ECO:0000256" key="2">
    <source>
        <dbReference type="RuleBase" id="RU362080"/>
    </source>
</evidence>
<proteinExistence type="inferred from homology"/>
<keyword evidence="4" id="KW-1185">Reference proteome</keyword>
<protein>
    <recommendedName>
        <fullName evidence="2">Antitoxin</fullName>
    </recommendedName>
</protein>
<evidence type="ECO:0000313" key="4">
    <source>
        <dbReference type="Proteomes" id="UP000307956"/>
    </source>
</evidence>
<accession>A0A4S4AQX5</accession>
<dbReference type="Pfam" id="PF02604">
    <property type="entry name" value="PhdYeFM_antitox"/>
    <property type="match status" value="1"/>
</dbReference>
<name>A0A4S4AQX5_9RHOO</name>
<evidence type="ECO:0000313" key="3">
    <source>
        <dbReference type="EMBL" id="THF62144.1"/>
    </source>
</evidence>
<dbReference type="Gene3D" id="3.40.1620.10">
    <property type="entry name" value="YefM-like domain"/>
    <property type="match status" value="1"/>
</dbReference>
<dbReference type="SUPFAM" id="SSF143120">
    <property type="entry name" value="YefM-like"/>
    <property type="match status" value="1"/>
</dbReference>
<reference evidence="3 4" key="1">
    <citation type="submission" date="2019-04" db="EMBL/GenBank/DDBJ databases">
        <title>Azoarcus rhizosphaerae sp. nov. isolated from rhizosphere of Ficus religiosa.</title>
        <authorList>
            <person name="Lin S.-Y."/>
            <person name="Hameed A."/>
            <person name="Hsu Y.-H."/>
            <person name="Young C.-C."/>
        </authorList>
    </citation>
    <scope>NUCLEOTIDE SEQUENCE [LARGE SCALE GENOMIC DNA]</scope>
    <source>
        <strain evidence="3 4">CC-YHH848</strain>
    </source>
</reference>
<comment type="function">
    <text evidence="2">Antitoxin component of a type II toxin-antitoxin (TA) system.</text>
</comment>